<reference evidence="2" key="2">
    <citation type="journal article" date="2021" name="PeerJ">
        <title>Extensive microbial diversity within the chicken gut microbiome revealed by metagenomics and culture.</title>
        <authorList>
            <person name="Gilroy R."/>
            <person name="Ravi A."/>
            <person name="Getino M."/>
            <person name="Pursley I."/>
            <person name="Horton D.L."/>
            <person name="Alikhan N.F."/>
            <person name="Baker D."/>
            <person name="Gharbi K."/>
            <person name="Hall N."/>
            <person name="Watson M."/>
            <person name="Adriaenssens E.M."/>
            <person name="Foster-Nyarko E."/>
            <person name="Jarju S."/>
            <person name="Secka A."/>
            <person name="Antonio M."/>
            <person name="Oren A."/>
            <person name="Chaudhuri R.R."/>
            <person name="La Ragione R."/>
            <person name="Hildebrand F."/>
            <person name="Pallen M.J."/>
        </authorList>
    </citation>
    <scope>NUCLEOTIDE SEQUENCE</scope>
    <source>
        <strain evidence="2">11159</strain>
    </source>
</reference>
<keyword evidence="1" id="KW-0732">Signal</keyword>
<evidence type="ECO:0000256" key="1">
    <source>
        <dbReference type="SAM" id="SignalP"/>
    </source>
</evidence>
<sequence length="363" mass="39852">MKKNKILLTSLAATFLILGGSLVSCGDNNNGGEVPGGGNPQDPVKEITSLTIRPEYKHVDMAVGDYIFVDQELYEILPSGLPAKQRRVEVTILEGEDVVSYEDQLLTAIGAGEATIEVSSEVKPELKDTFTVSAVNPVFDRNMSTTSFFDMTYETDPENPRVTSPDESTGDLIFANVSGTKWYAESTIKPISVASTEYYPKFGITSNSLGTDADTANSSFYYFLNAYIGEGDTPNYNWTDVGFCEVRGAEGWAWNPGITNGDARHNDGFYQNPEPLTLNDSFKMGMARDGIRYYFWFNDTYIGCFDIMQDLIPADVPSAPGLFEFNSNVEFSKYSATADEAVVDEKIASIGEDIKLITTVADD</sequence>
<dbReference type="AlphaFoldDB" id="A0A9D9DGC0"/>
<proteinExistence type="predicted"/>
<organism evidence="2 3">
    <name type="scientific">Candidatus Onthovivens merdipullorum</name>
    <dbReference type="NCBI Taxonomy" id="2840889"/>
    <lineage>
        <taxon>Bacteria</taxon>
        <taxon>Bacillati</taxon>
        <taxon>Bacillota</taxon>
        <taxon>Bacilli</taxon>
        <taxon>Bacillales</taxon>
        <taxon>Candidatus Onthovivens</taxon>
    </lineage>
</organism>
<protein>
    <submittedName>
        <fullName evidence="2">Uncharacterized protein</fullName>
    </submittedName>
</protein>
<feature type="chain" id="PRO_5038716345" evidence="1">
    <location>
        <begin position="27"/>
        <end position="363"/>
    </location>
</feature>
<gene>
    <name evidence="2" type="ORF">IAC58_00730</name>
</gene>
<feature type="signal peptide" evidence="1">
    <location>
        <begin position="1"/>
        <end position="26"/>
    </location>
</feature>
<evidence type="ECO:0000313" key="2">
    <source>
        <dbReference type="EMBL" id="MBO8427074.1"/>
    </source>
</evidence>
<dbReference type="Proteomes" id="UP000823613">
    <property type="component" value="Unassembled WGS sequence"/>
</dbReference>
<accession>A0A9D9DGC0</accession>
<reference evidence="2" key="1">
    <citation type="submission" date="2020-10" db="EMBL/GenBank/DDBJ databases">
        <authorList>
            <person name="Gilroy R."/>
        </authorList>
    </citation>
    <scope>NUCLEOTIDE SEQUENCE</scope>
    <source>
        <strain evidence="2">11159</strain>
    </source>
</reference>
<evidence type="ECO:0000313" key="3">
    <source>
        <dbReference type="Proteomes" id="UP000823613"/>
    </source>
</evidence>
<dbReference type="PROSITE" id="PS51257">
    <property type="entry name" value="PROKAR_LIPOPROTEIN"/>
    <property type="match status" value="1"/>
</dbReference>
<name>A0A9D9DGC0_9BACL</name>
<comment type="caution">
    <text evidence="2">The sequence shown here is derived from an EMBL/GenBank/DDBJ whole genome shotgun (WGS) entry which is preliminary data.</text>
</comment>
<dbReference type="EMBL" id="JADIMY010000013">
    <property type="protein sequence ID" value="MBO8427074.1"/>
    <property type="molecule type" value="Genomic_DNA"/>
</dbReference>